<accession>A0A841MS46</accession>
<comment type="caution">
    <text evidence="1">The sequence shown here is derived from an EMBL/GenBank/DDBJ whole genome shotgun (WGS) entry which is preliminary data.</text>
</comment>
<dbReference type="EMBL" id="JACIJO010000003">
    <property type="protein sequence ID" value="MBB6327484.1"/>
    <property type="molecule type" value="Genomic_DNA"/>
</dbReference>
<dbReference type="InterPro" id="IPR029024">
    <property type="entry name" value="TerB-like"/>
</dbReference>
<reference evidence="1 2" key="1">
    <citation type="submission" date="2020-08" db="EMBL/GenBank/DDBJ databases">
        <title>Genomic Encyclopedia of Type Strains, Phase IV (KMG-IV): sequencing the most valuable type-strain genomes for metagenomic binning, comparative biology and taxonomic classification.</title>
        <authorList>
            <person name="Goeker M."/>
        </authorList>
    </citation>
    <scope>NUCLEOTIDE SEQUENCE [LARGE SCALE GENOMIC DNA]</scope>
    <source>
        <strain evidence="1 2">DSM 102044</strain>
    </source>
</reference>
<evidence type="ECO:0000313" key="1">
    <source>
        <dbReference type="EMBL" id="MBB6327484.1"/>
    </source>
</evidence>
<name>A0A841MS46_9BACT</name>
<keyword evidence="2" id="KW-1185">Reference proteome</keyword>
<evidence type="ECO:0000313" key="2">
    <source>
        <dbReference type="Proteomes" id="UP000588604"/>
    </source>
</evidence>
<protein>
    <recommendedName>
        <fullName evidence="3">TerB family tellurite resistance protein</fullName>
    </recommendedName>
</protein>
<dbReference type="SUPFAM" id="SSF158682">
    <property type="entry name" value="TerB-like"/>
    <property type="match status" value="1"/>
</dbReference>
<proteinExistence type="predicted"/>
<dbReference type="AlphaFoldDB" id="A0A841MS46"/>
<gene>
    <name evidence="1" type="ORF">FHS59_003127</name>
</gene>
<dbReference type="RefSeq" id="WP_184496310.1">
    <property type="nucleotide sequence ID" value="NZ_JACIJO010000003.1"/>
</dbReference>
<evidence type="ECO:0008006" key="3">
    <source>
        <dbReference type="Google" id="ProtNLM"/>
    </source>
</evidence>
<organism evidence="1 2">
    <name type="scientific">Algoriphagus iocasae</name>
    <dbReference type="NCBI Taxonomy" id="1836499"/>
    <lineage>
        <taxon>Bacteria</taxon>
        <taxon>Pseudomonadati</taxon>
        <taxon>Bacteroidota</taxon>
        <taxon>Cytophagia</taxon>
        <taxon>Cytophagales</taxon>
        <taxon>Cyclobacteriaceae</taxon>
        <taxon>Algoriphagus</taxon>
    </lineage>
</organism>
<dbReference type="Proteomes" id="UP000588604">
    <property type="component" value="Unassembled WGS sequence"/>
</dbReference>
<sequence>MEENIITQTQIAFHNLNGLVNGISMDGRITKSEFDAMKSWCQTHDGLCEKEPFLTFHEEVRNIIKTGQLGSEEIYEIKKVLEKYAPKFEESDPSKASLHFLQGICYGIMADGDINKYELNLLKKWLDDHEQLKDTYPFNEIAEHVEIAISHGKLDQENYLSLQKYFREFLKIE</sequence>